<dbReference type="OrthoDB" id="1242806at2"/>
<protein>
    <submittedName>
        <fullName evidence="1">Putative chitinase</fullName>
    </submittedName>
</protein>
<sequence length="211" mass="22019">MIDVALISTATGCPPTRALRWQASLSTACAKYLINTPRRIAAFLSQVGVESAGLSALVENLNYSADGLLATFPTHFDAALAAQYARAPQKIANRVYAGRMGNGDEASGDGWVYRGRGLLQITGCAGYAACGKALGLDLLAHPEWLELPANAALSAAWYFAGHGCLALADAGDLRGVTRAINGGLNGYAERLALFGAAERVLNGGNRYAQMA</sequence>
<gene>
    <name evidence="1" type="ORF">DFP86_106125</name>
</gene>
<name>A0A4R7B876_9NEIS</name>
<dbReference type="RefSeq" id="WP_133680256.1">
    <property type="nucleotide sequence ID" value="NZ_SNZP01000006.1"/>
</dbReference>
<dbReference type="Gene3D" id="1.10.530.10">
    <property type="match status" value="1"/>
</dbReference>
<proteinExistence type="predicted"/>
<reference evidence="1 2" key="1">
    <citation type="submission" date="2019-03" db="EMBL/GenBank/DDBJ databases">
        <title>Genomic Encyclopedia of Type Strains, Phase III (KMG-III): the genomes of soil and plant-associated and newly described type strains.</title>
        <authorList>
            <person name="Whitman W."/>
        </authorList>
    </citation>
    <scope>NUCLEOTIDE SEQUENCE [LARGE SCALE GENOMIC DNA]</scope>
    <source>
        <strain evidence="1 2">CECT 8976</strain>
    </source>
</reference>
<organism evidence="1 2">
    <name type="scientific">Paludibacterium purpuratum</name>
    <dbReference type="NCBI Taxonomy" id="1144873"/>
    <lineage>
        <taxon>Bacteria</taxon>
        <taxon>Pseudomonadati</taxon>
        <taxon>Pseudomonadota</taxon>
        <taxon>Betaproteobacteria</taxon>
        <taxon>Neisseriales</taxon>
        <taxon>Chromobacteriaceae</taxon>
        <taxon>Paludibacterium</taxon>
    </lineage>
</organism>
<dbReference type="Proteomes" id="UP000295611">
    <property type="component" value="Unassembled WGS sequence"/>
</dbReference>
<keyword evidence="2" id="KW-1185">Reference proteome</keyword>
<evidence type="ECO:0000313" key="2">
    <source>
        <dbReference type="Proteomes" id="UP000295611"/>
    </source>
</evidence>
<dbReference type="EMBL" id="SNZP01000006">
    <property type="protein sequence ID" value="TDR79985.1"/>
    <property type="molecule type" value="Genomic_DNA"/>
</dbReference>
<comment type="caution">
    <text evidence="1">The sequence shown here is derived from an EMBL/GenBank/DDBJ whole genome shotgun (WGS) entry which is preliminary data.</text>
</comment>
<evidence type="ECO:0000313" key="1">
    <source>
        <dbReference type="EMBL" id="TDR79985.1"/>
    </source>
</evidence>
<dbReference type="PANTHER" id="PTHR34408">
    <property type="entry name" value="FAMILY PROTEIN, PUTATIVE-RELATED"/>
    <property type="match status" value="1"/>
</dbReference>
<dbReference type="SUPFAM" id="SSF53955">
    <property type="entry name" value="Lysozyme-like"/>
    <property type="match status" value="1"/>
</dbReference>
<dbReference type="InterPro" id="IPR023346">
    <property type="entry name" value="Lysozyme-like_dom_sf"/>
</dbReference>
<accession>A0A4R7B876</accession>
<dbReference type="AlphaFoldDB" id="A0A4R7B876"/>
<dbReference type="InterPro" id="IPR052354">
    <property type="entry name" value="Cell_Wall_Dynamics_Protein"/>
</dbReference>
<dbReference type="PANTHER" id="PTHR34408:SF1">
    <property type="entry name" value="GLYCOSYL HYDROLASE FAMILY 19 DOMAIN-CONTAINING PROTEIN HI_1415"/>
    <property type="match status" value="1"/>
</dbReference>